<evidence type="ECO:0000256" key="3">
    <source>
        <dbReference type="ARBA" id="ARBA00006576"/>
    </source>
</evidence>
<evidence type="ECO:0000256" key="12">
    <source>
        <dbReference type="PIRSR" id="PIRSR606262-3"/>
    </source>
</evidence>
<evidence type="ECO:0000256" key="11">
    <source>
        <dbReference type="PIRSR" id="PIRSR606262-2"/>
    </source>
</evidence>
<dbReference type="InterPro" id="IPR016192">
    <property type="entry name" value="APOBEC/CMP_deaminase_Zn-bd"/>
</dbReference>
<dbReference type="SUPFAM" id="SSF53927">
    <property type="entry name" value="Cytidine deaminase-like"/>
    <property type="match status" value="1"/>
</dbReference>
<dbReference type="Proteomes" id="UP000800235">
    <property type="component" value="Unassembled WGS sequence"/>
</dbReference>
<sequence>MAAPKESQKNLIHGLTTEEVTQLSRRSIDAKLRAYCPYSRFRVGATLLLKEGHASLPAATTDLYISGVNVENAAYPVGICAERCALGTAVASGIRYGAFKALAVATNTEPGKPASPCGMCRQFIREFCEPDMPIFMHDKNGDYVVQTLEQLLPMSFGPDALPSPEHLVAMEKES</sequence>
<feature type="binding site" evidence="11">
    <location>
        <begin position="69"/>
        <end position="75"/>
    </location>
    <ligand>
        <name>substrate</name>
    </ligand>
</feature>
<keyword evidence="5 12" id="KW-0479">Metal-binding</keyword>
<dbReference type="NCBIfam" id="TIGR01354">
    <property type="entry name" value="cyt_deam_tetra"/>
    <property type="match status" value="1"/>
</dbReference>
<feature type="domain" description="CMP/dCMP-type deaminase" evidence="14">
    <location>
        <begin position="18"/>
        <end position="159"/>
    </location>
</feature>
<evidence type="ECO:0000256" key="8">
    <source>
        <dbReference type="ARBA" id="ARBA00032005"/>
    </source>
</evidence>
<keyword evidence="16" id="KW-1185">Reference proteome</keyword>
<reference evidence="15" key="1">
    <citation type="journal article" date="2020" name="Stud. Mycol.">
        <title>101 Dothideomycetes genomes: a test case for predicting lifestyles and emergence of pathogens.</title>
        <authorList>
            <person name="Haridas S."/>
            <person name="Albert R."/>
            <person name="Binder M."/>
            <person name="Bloem J."/>
            <person name="Labutti K."/>
            <person name="Salamov A."/>
            <person name="Andreopoulos B."/>
            <person name="Baker S."/>
            <person name="Barry K."/>
            <person name="Bills G."/>
            <person name="Bluhm B."/>
            <person name="Cannon C."/>
            <person name="Castanera R."/>
            <person name="Culley D."/>
            <person name="Daum C."/>
            <person name="Ezra D."/>
            <person name="Gonzalez J."/>
            <person name="Henrissat B."/>
            <person name="Kuo A."/>
            <person name="Liang C."/>
            <person name="Lipzen A."/>
            <person name="Lutzoni F."/>
            <person name="Magnuson J."/>
            <person name="Mondo S."/>
            <person name="Nolan M."/>
            <person name="Ohm R."/>
            <person name="Pangilinan J."/>
            <person name="Park H.-J."/>
            <person name="Ramirez L."/>
            <person name="Alfaro M."/>
            <person name="Sun H."/>
            <person name="Tritt A."/>
            <person name="Yoshinaga Y."/>
            <person name="Zwiers L.-H."/>
            <person name="Turgeon B."/>
            <person name="Goodwin S."/>
            <person name="Spatafora J."/>
            <person name="Crous P."/>
            <person name="Grigoriev I."/>
        </authorList>
    </citation>
    <scope>NUCLEOTIDE SEQUENCE</scope>
    <source>
        <strain evidence="15">CBS 130266</strain>
    </source>
</reference>
<evidence type="ECO:0000256" key="1">
    <source>
        <dbReference type="ARBA" id="ARBA00001947"/>
    </source>
</evidence>
<evidence type="ECO:0000256" key="4">
    <source>
        <dbReference type="ARBA" id="ARBA00012783"/>
    </source>
</evidence>
<gene>
    <name evidence="15" type="ORF">EJ08DRAFT_667269</name>
</gene>
<feature type="binding site" evidence="12">
    <location>
        <position position="80"/>
    </location>
    <ligand>
        <name>Zn(2+)</name>
        <dbReference type="ChEBI" id="CHEBI:29105"/>
        <note>catalytic</note>
    </ligand>
</feature>
<feature type="binding site" evidence="12">
    <location>
        <position position="120"/>
    </location>
    <ligand>
        <name>Zn(2+)</name>
        <dbReference type="ChEBI" id="CHEBI:29105"/>
        <note>catalytic</note>
    </ligand>
</feature>
<evidence type="ECO:0000313" key="16">
    <source>
        <dbReference type="Proteomes" id="UP000800235"/>
    </source>
</evidence>
<accession>A0A9P4P1H2</accession>
<evidence type="ECO:0000256" key="5">
    <source>
        <dbReference type="ARBA" id="ARBA00022723"/>
    </source>
</evidence>
<name>A0A9P4P1H2_9PEZI</name>
<dbReference type="EMBL" id="MU007010">
    <property type="protein sequence ID" value="KAF2436495.1"/>
    <property type="molecule type" value="Genomic_DNA"/>
</dbReference>
<dbReference type="GO" id="GO:0004126">
    <property type="term" value="F:cytidine deaminase activity"/>
    <property type="evidence" value="ECO:0007669"/>
    <property type="project" value="UniProtKB-UniRule"/>
</dbReference>
<dbReference type="GO" id="GO:0072527">
    <property type="term" value="P:pyrimidine-containing compound metabolic process"/>
    <property type="evidence" value="ECO:0007669"/>
    <property type="project" value="UniProtKB-ARBA"/>
</dbReference>
<dbReference type="GO" id="GO:0055086">
    <property type="term" value="P:nucleobase-containing small molecule metabolic process"/>
    <property type="evidence" value="ECO:0007669"/>
    <property type="project" value="UniProtKB-ARBA"/>
</dbReference>
<organism evidence="15 16">
    <name type="scientific">Tothia fuscella</name>
    <dbReference type="NCBI Taxonomy" id="1048955"/>
    <lineage>
        <taxon>Eukaryota</taxon>
        <taxon>Fungi</taxon>
        <taxon>Dikarya</taxon>
        <taxon>Ascomycota</taxon>
        <taxon>Pezizomycotina</taxon>
        <taxon>Dothideomycetes</taxon>
        <taxon>Pleosporomycetidae</taxon>
        <taxon>Venturiales</taxon>
        <taxon>Cylindrosympodiaceae</taxon>
        <taxon>Tothia</taxon>
    </lineage>
</organism>
<keyword evidence="7 12" id="KW-0862">Zinc</keyword>
<evidence type="ECO:0000313" key="15">
    <source>
        <dbReference type="EMBL" id="KAF2436495.1"/>
    </source>
</evidence>
<keyword evidence="6 13" id="KW-0378">Hydrolase</keyword>
<dbReference type="PROSITE" id="PS00903">
    <property type="entry name" value="CYT_DCMP_DEAMINASES_1"/>
    <property type="match status" value="1"/>
</dbReference>
<dbReference type="PANTHER" id="PTHR11644:SF2">
    <property type="entry name" value="CYTIDINE DEAMINASE"/>
    <property type="match status" value="1"/>
</dbReference>
<protein>
    <recommendedName>
        <fullName evidence="4 13">Cytidine deaminase</fullName>
        <ecNumber evidence="4 13">3.5.4.5</ecNumber>
    </recommendedName>
    <alternativeName>
        <fullName evidence="8 13">Cytidine aminohydrolase</fullName>
    </alternativeName>
</protein>
<dbReference type="GO" id="GO:0008270">
    <property type="term" value="F:zinc ion binding"/>
    <property type="evidence" value="ECO:0007669"/>
    <property type="project" value="UniProtKB-UniRule"/>
</dbReference>
<evidence type="ECO:0000256" key="10">
    <source>
        <dbReference type="PIRSR" id="PIRSR606262-1"/>
    </source>
</evidence>
<evidence type="ECO:0000256" key="2">
    <source>
        <dbReference type="ARBA" id="ARBA00003949"/>
    </source>
</evidence>
<comment type="similarity">
    <text evidence="3 13">Belongs to the cytidine and deoxycytidylate deaminase family.</text>
</comment>
<dbReference type="InterPro" id="IPR016193">
    <property type="entry name" value="Cytidine_deaminase-like"/>
</dbReference>
<comment type="caution">
    <text evidence="15">The sequence shown here is derived from an EMBL/GenBank/DDBJ whole genome shotgun (WGS) entry which is preliminary data.</text>
</comment>
<dbReference type="PANTHER" id="PTHR11644">
    <property type="entry name" value="CYTIDINE DEAMINASE"/>
    <property type="match status" value="1"/>
</dbReference>
<dbReference type="InterPro" id="IPR002125">
    <property type="entry name" value="CMP_dCMP_dom"/>
</dbReference>
<evidence type="ECO:0000256" key="9">
    <source>
        <dbReference type="ARBA" id="ARBA00049558"/>
    </source>
</evidence>
<evidence type="ECO:0000259" key="14">
    <source>
        <dbReference type="PROSITE" id="PS51747"/>
    </source>
</evidence>
<feature type="binding site" evidence="12">
    <location>
        <position position="117"/>
    </location>
    <ligand>
        <name>Zn(2+)</name>
        <dbReference type="ChEBI" id="CHEBI:29105"/>
        <note>catalytic</note>
    </ligand>
</feature>
<dbReference type="PROSITE" id="PS51747">
    <property type="entry name" value="CYT_DCMP_DEAMINASES_2"/>
    <property type="match status" value="1"/>
</dbReference>
<dbReference type="FunFam" id="3.40.140.10:FF:000008">
    <property type="entry name" value="Cytidine deaminase"/>
    <property type="match status" value="1"/>
</dbReference>
<dbReference type="Gene3D" id="3.40.140.10">
    <property type="entry name" value="Cytidine Deaminase, domain 2"/>
    <property type="match status" value="1"/>
</dbReference>
<dbReference type="GO" id="GO:0042802">
    <property type="term" value="F:identical protein binding"/>
    <property type="evidence" value="ECO:0007669"/>
    <property type="project" value="UniProtKB-ARBA"/>
</dbReference>
<dbReference type="AlphaFoldDB" id="A0A9P4P1H2"/>
<dbReference type="Pfam" id="PF00383">
    <property type="entry name" value="dCMP_cyt_deam_1"/>
    <property type="match status" value="1"/>
</dbReference>
<comment type="cofactor">
    <cofactor evidence="1 12 13">
        <name>Zn(2+)</name>
        <dbReference type="ChEBI" id="CHEBI:29105"/>
    </cofactor>
</comment>
<comment type="function">
    <text evidence="2 13">This enzyme scavenges exogenous and endogenous cytidine and 2'-deoxycytidine for UMP synthesis.</text>
</comment>
<comment type="catalytic activity">
    <reaction evidence="13">
        <text>2'-deoxycytidine + H2O + H(+) = 2'-deoxyuridine + NH4(+)</text>
        <dbReference type="Rhea" id="RHEA:13433"/>
        <dbReference type="ChEBI" id="CHEBI:15377"/>
        <dbReference type="ChEBI" id="CHEBI:15378"/>
        <dbReference type="ChEBI" id="CHEBI:15698"/>
        <dbReference type="ChEBI" id="CHEBI:16450"/>
        <dbReference type="ChEBI" id="CHEBI:28938"/>
        <dbReference type="EC" id="3.5.4.5"/>
    </reaction>
</comment>
<evidence type="ECO:0000256" key="7">
    <source>
        <dbReference type="ARBA" id="ARBA00022833"/>
    </source>
</evidence>
<proteinExistence type="inferred from homology"/>
<dbReference type="CDD" id="cd01283">
    <property type="entry name" value="cytidine_deaminase"/>
    <property type="match status" value="1"/>
</dbReference>
<dbReference type="InterPro" id="IPR050202">
    <property type="entry name" value="Cyt/Deoxycyt_deaminase"/>
</dbReference>
<dbReference type="GO" id="GO:0005829">
    <property type="term" value="C:cytosol"/>
    <property type="evidence" value="ECO:0007669"/>
    <property type="project" value="TreeGrafter"/>
</dbReference>
<dbReference type="InterPro" id="IPR006262">
    <property type="entry name" value="Cyt_deam_tetra"/>
</dbReference>
<comment type="catalytic activity">
    <reaction evidence="9 13">
        <text>cytidine + H2O + H(+) = uridine + NH4(+)</text>
        <dbReference type="Rhea" id="RHEA:16069"/>
        <dbReference type="ChEBI" id="CHEBI:15377"/>
        <dbReference type="ChEBI" id="CHEBI:15378"/>
        <dbReference type="ChEBI" id="CHEBI:16704"/>
        <dbReference type="ChEBI" id="CHEBI:17562"/>
        <dbReference type="ChEBI" id="CHEBI:28938"/>
        <dbReference type="EC" id="3.5.4.5"/>
    </reaction>
</comment>
<dbReference type="EC" id="3.5.4.5" evidence="4 13"/>
<evidence type="ECO:0000256" key="6">
    <source>
        <dbReference type="ARBA" id="ARBA00022801"/>
    </source>
</evidence>
<feature type="active site" description="Proton donor" evidence="10">
    <location>
        <position position="82"/>
    </location>
</feature>
<evidence type="ECO:0000256" key="13">
    <source>
        <dbReference type="RuleBase" id="RU364006"/>
    </source>
</evidence>
<dbReference type="NCBIfam" id="NF004064">
    <property type="entry name" value="PRK05578.1"/>
    <property type="match status" value="1"/>
</dbReference>
<dbReference type="OrthoDB" id="414540at2759"/>